<dbReference type="PANTHER" id="PTHR35604:SF2">
    <property type="entry name" value="TRANSPOSASE INSH FOR INSERTION SEQUENCE ELEMENT IS5A-RELATED"/>
    <property type="match status" value="1"/>
</dbReference>
<evidence type="ECO:0000313" key="3">
    <source>
        <dbReference type="Proteomes" id="UP000614469"/>
    </source>
</evidence>
<dbReference type="Proteomes" id="UP000614469">
    <property type="component" value="Unassembled WGS sequence"/>
</dbReference>
<proteinExistence type="predicted"/>
<accession>A0A8J6NIG9</accession>
<comment type="caution">
    <text evidence="2">The sequence shown here is derived from an EMBL/GenBank/DDBJ whole genome shotgun (WGS) entry which is preliminary data.</text>
</comment>
<name>A0A8J6NIG9_9CHLR</name>
<dbReference type="InterPro" id="IPR002559">
    <property type="entry name" value="Transposase_11"/>
</dbReference>
<dbReference type="EMBL" id="JACNJN010000003">
    <property type="protein sequence ID" value="MBC8333631.1"/>
    <property type="molecule type" value="Genomic_DNA"/>
</dbReference>
<evidence type="ECO:0000313" key="2">
    <source>
        <dbReference type="EMBL" id="MBC8333631.1"/>
    </source>
</evidence>
<evidence type="ECO:0000259" key="1">
    <source>
        <dbReference type="Pfam" id="PF01609"/>
    </source>
</evidence>
<gene>
    <name evidence="2" type="ORF">H8E29_00035</name>
</gene>
<reference evidence="2 3" key="1">
    <citation type="submission" date="2020-08" db="EMBL/GenBank/DDBJ databases">
        <title>Bridging the membrane lipid divide: bacteria of the FCB group superphylum have the potential to synthesize archaeal ether lipids.</title>
        <authorList>
            <person name="Villanueva L."/>
            <person name="Von Meijenfeldt F.A.B."/>
            <person name="Westbye A.B."/>
            <person name="Yadav S."/>
            <person name="Hopmans E.C."/>
            <person name="Dutilh B.E."/>
            <person name="Sinninghe Damste J.S."/>
        </authorList>
    </citation>
    <scope>NUCLEOTIDE SEQUENCE [LARGE SCALE GENOMIC DNA]</scope>
    <source>
        <strain evidence="2">NIOZ-UU36</strain>
    </source>
</reference>
<feature type="domain" description="Transposase IS4-like" evidence="1">
    <location>
        <begin position="290"/>
        <end position="518"/>
    </location>
</feature>
<protein>
    <submittedName>
        <fullName evidence="2">Transposase</fullName>
    </submittedName>
</protein>
<dbReference type="AlphaFoldDB" id="A0A8J6NIG9"/>
<sequence length="565" mass="64458">MFKKNTKHLQPAIISAASELPEKQRKRLESSWAGTFYNQFFCRIKEETFAVLYSDIPSRPNVAVNVLIGLEALKAGYGWSDQELYENYCYNLQVRYALGYDRLGDGDFEIRTLYYFRERLSRYNAEQGINLLEKAFEQITDAQIMDLKVRTGMQRMDSTQIASNIVFASRLQLMVETFQRVERMLNAADKARLADMLAPYIQDSAGHYTYRVKGKEAVQEHLQQIGRTIHTLLLELKPAYASEPAYQVMERIFAENFHLLEGGLRVKENTELTSGCLQSVDDLEATYRTKGKNHYKGYVANITETCDPENDLQLITKMQVAPNNVDDAQLMEETLPNLKERTELDVLYTDGGYGSPSADHTLRDNQIKQIQTAIRGRAPSTEKLNLADFRIKQDESGKPAQITCPRGQSVMVHSSSHKKAYVAHFGNEVCQACPLVQKCPAQRGKRDPRWHLRFSQEQANVSQRRCLSLIHQEEGRNLRAAVEATVRSVKHPFPAGKLPVRGQFRITCMLIGSAMMTNARRIQHYLETRKKLEAEQPLVSFFASLKTDFCVWTAQLTLQKLSLGC</sequence>
<dbReference type="PANTHER" id="PTHR35604">
    <property type="entry name" value="TRANSPOSASE INSH FOR INSERTION SEQUENCE ELEMENT IS5A-RELATED"/>
    <property type="match status" value="1"/>
</dbReference>
<organism evidence="2 3">
    <name type="scientific">Candidatus Desulfolinea nitratireducens</name>
    <dbReference type="NCBI Taxonomy" id="2841698"/>
    <lineage>
        <taxon>Bacteria</taxon>
        <taxon>Bacillati</taxon>
        <taxon>Chloroflexota</taxon>
        <taxon>Anaerolineae</taxon>
        <taxon>Anaerolineales</taxon>
        <taxon>Anaerolineales incertae sedis</taxon>
        <taxon>Candidatus Desulfolinea</taxon>
    </lineage>
</organism>
<dbReference type="Pfam" id="PF01609">
    <property type="entry name" value="DDE_Tnp_1"/>
    <property type="match status" value="1"/>
</dbReference>